<dbReference type="VEuPathDB" id="TriTrypDB:TcIL3000_7_1590"/>
<reference evidence="1" key="1">
    <citation type="journal article" date="2012" name="Proc. Natl. Acad. Sci. U.S.A.">
        <title>Antigenic diversity is generated by distinct evolutionary mechanisms in African trypanosome species.</title>
        <authorList>
            <person name="Jackson A.P."/>
            <person name="Berry A."/>
            <person name="Aslett M."/>
            <person name="Allison H.C."/>
            <person name="Burton P."/>
            <person name="Vavrova-Anderson J."/>
            <person name="Brown R."/>
            <person name="Browne H."/>
            <person name="Corton N."/>
            <person name="Hauser H."/>
            <person name="Gamble J."/>
            <person name="Gilderthorp R."/>
            <person name="Marcello L."/>
            <person name="McQuillan J."/>
            <person name="Otto T.D."/>
            <person name="Quail M.A."/>
            <person name="Sanders M.J."/>
            <person name="van Tonder A."/>
            <person name="Ginger M.L."/>
            <person name="Field M.C."/>
            <person name="Barry J.D."/>
            <person name="Hertz-Fowler C."/>
            <person name="Berriman M."/>
        </authorList>
    </citation>
    <scope>NUCLEOTIDE SEQUENCE</scope>
    <source>
        <strain evidence="1">IL3000</strain>
    </source>
</reference>
<name>G0UPP1_TRYCI</name>
<accession>G0UPP1</accession>
<evidence type="ECO:0000313" key="1">
    <source>
        <dbReference type="EMBL" id="CCC91352.1"/>
    </source>
</evidence>
<sequence length="250" mass="27566">MEATRSGPGQFPSILPMAHGGDVVPQEAQQFLQLIAGMRAQAEQREHLIEELRHKEAILMRERDRLLLLREACVATVAEAKTQLLLLHVQSRELQEQRHSGELESVKKRQYVRQCETMLKCLLRDTAPPVSSAGATLAPFEGNVAAEAFVAELGKAVGSCCLGEVQRLRGLLSAFERVERCAAHLEELRTLLRELFGDLKSGDTTGKNISVQGTVCITDLGPLSCEEKTLLFTLITSEKFLQTTVTTATK</sequence>
<protein>
    <submittedName>
        <fullName evidence="1">Uncharacterized protein</fullName>
    </submittedName>
</protein>
<dbReference type="EMBL" id="HE575320">
    <property type="protein sequence ID" value="CCC91352.1"/>
    <property type="molecule type" value="Genomic_DNA"/>
</dbReference>
<dbReference type="AlphaFoldDB" id="G0UPP1"/>
<organism evidence="1">
    <name type="scientific">Trypanosoma congolense (strain IL3000)</name>
    <dbReference type="NCBI Taxonomy" id="1068625"/>
    <lineage>
        <taxon>Eukaryota</taxon>
        <taxon>Discoba</taxon>
        <taxon>Euglenozoa</taxon>
        <taxon>Kinetoplastea</taxon>
        <taxon>Metakinetoplastina</taxon>
        <taxon>Trypanosomatida</taxon>
        <taxon>Trypanosomatidae</taxon>
        <taxon>Trypanosoma</taxon>
        <taxon>Nannomonas</taxon>
    </lineage>
</organism>
<proteinExistence type="predicted"/>
<gene>
    <name evidence="1" type="ORF">TCIL3000_7_1590</name>
</gene>